<accession>A0ACB9RRE8</accession>
<organism evidence="1 2">
    <name type="scientific">Melastoma candidum</name>
    <dbReference type="NCBI Taxonomy" id="119954"/>
    <lineage>
        <taxon>Eukaryota</taxon>
        <taxon>Viridiplantae</taxon>
        <taxon>Streptophyta</taxon>
        <taxon>Embryophyta</taxon>
        <taxon>Tracheophyta</taxon>
        <taxon>Spermatophyta</taxon>
        <taxon>Magnoliopsida</taxon>
        <taxon>eudicotyledons</taxon>
        <taxon>Gunneridae</taxon>
        <taxon>Pentapetalae</taxon>
        <taxon>rosids</taxon>
        <taxon>malvids</taxon>
        <taxon>Myrtales</taxon>
        <taxon>Melastomataceae</taxon>
        <taxon>Melastomatoideae</taxon>
        <taxon>Melastomateae</taxon>
        <taxon>Melastoma</taxon>
    </lineage>
</organism>
<protein>
    <submittedName>
        <fullName evidence="1">Uncharacterized protein</fullName>
    </submittedName>
</protein>
<keyword evidence="2" id="KW-1185">Reference proteome</keyword>
<proteinExistence type="predicted"/>
<evidence type="ECO:0000313" key="1">
    <source>
        <dbReference type="EMBL" id="KAI4381032.1"/>
    </source>
</evidence>
<gene>
    <name evidence="1" type="ORF">MLD38_007150</name>
</gene>
<comment type="caution">
    <text evidence="1">The sequence shown here is derived from an EMBL/GenBank/DDBJ whole genome shotgun (WGS) entry which is preliminary data.</text>
</comment>
<sequence length="754" mass="86131">MMRRTTIRAATRASVSISGMPGIIGRQEETEALKNMLKDSKGQFLISVTGKEGIGKTALVRSVYNCPEIERCFHCRAWISCSKDMSQGWLLAELIKQSLTKELKDLDRRENEDLLKLLSKLWKGSRYLIVLDIAKDSSVDISWIPSDFPDRCGSKVILISRNFLASLGSEILSNKIYLKKLKPDSSRKFLPENTLTKESINVILAICGGYPLKLILLRELAMDVDARSLGELYLDSIEKVMYWIFRKLPPWVKPCLFHLCLFPRESEIRTRRIFHLWYTEGLARWYGLDTPEDCLQELLDRNIVQVDRRRPSDQKPKACHLLGCWHDYLSKLGTEFGLLHIKGENKHVSRGPIPIKASHWVAPRAGDSTTHPPPYVDTVLSIQSYISFQTAKKGTRSREVKQLLKPLQWTKDRALLRVLDLEGVYRPTLPEQFGDLLPNLRYLGLRQTILDSLPNSVANLFKLETLDLKHTEVTKLPGSILKLKSLRHLYLNELSFDQDIPSGDFGSKLETLWGLSVGKGSAMLKALNKFKGLRKLGMTCHSLDVLEVMENITTLMFLELFRLRSRDHLGQPGIVELSPHMKGMPSLLKLYLLGRLNGFEESLGCLPKNLRVLTLSISNLRYDPMSYLGELPHLVRLSLLARSFIGQTITCREGSFRSLRELRLWKLEKLREISLEVRSMESLEELEIRGCKELLKMDNLSNASKLKRIKLAEVAEDLASKLSNEHPHLLVISRDLLPEGHESIFELSPFFRDI</sequence>
<reference evidence="2" key="1">
    <citation type="journal article" date="2023" name="Front. Plant Sci.">
        <title>Chromosomal-level genome assembly of Melastoma candidum provides insights into trichome evolution.</title>
        <authorList>
            <person name="Zhong Y."/>
            <person name="Wu W."/>
            <person name="Sun C."/>
            <person name="Zou P."/>
            <person name="Liu Y."/>
            <person name="Dai S."/>
            <person name="Zhou R."/>
        </authorList>
    </citation>
    <scope>NUCLEOTIDE SEQUENCE [LARGE SCALE GENOMIC DNA]</scope>
</reference>
<name>A0ACB9RRE8_9MYRT</name>
<evidence type="ECO:0000313" key="2">
    <source>
        <dbReference type="Proteomes" id="UP001057402"/>
    </source>
</evidence>
<dbReference type="Proteomes" id="UP001057402">
    <property type="component" value="Chromosome 3"/>
</dbReference>
<dbReference type="EMBL" id="CM042882">
    <property type="protein sequence ID" value="KAI4381032.1"/>
    <property type="molecule type" value="Genomic_DNA"/>
</dbReference>